<accession>A0A837IFP8</accession>
<protein>
    <recommendedName>
        <fullName evidence="1">YgjP-like metallopeptidase domain-containing protein</fullName>
    </recommendedName>
</protein>
<sequence length="217" mass="25883">MRLSIHPEKGLTVRAPFWVPEISIRKFVEEKSDWIQKQLSRLNHSKPKEKEYVDGEKHLYFGQEYDLNILYLKTPRRTEVKIHDDKIQVSLFEGHADNKRTNEIKEAILRFYLETGIAVITEKVNHYSSLLEVEYNRIDIKKVSSIWGSCSPTNRLSFNRKLIMAPHEVVDYVIIHEVCHLVQRNHSSHFWGLVAKFDPKYKEHRRWLHRNNQKLLV</sequence>
<organism evidence="2 3">
    <name type="scientific">Candidatus Collierbacteria bacterium GW2011_GWB2_45_17</name>
    <dbReference type="NCBI Taxonomy" id="1618388"/>
    <lineage>
        <taxon>Bacteria</taxon>
        <taxon>Candidatus Collieribacteriota</taxon>
    </lineage>
</organism>
<name>A0A837IFP8_9BACT</name>
<dbReference type="Pfam" id="PF01863">
    <property type="entry name" value="YgjP-like"/>
    <property type="match status" value="1"/>
</dbReference>
<reference evidence="2 3" key="1">
    <citation type="journal article" date="2015" name="Nature">
        <title>rRNA introns, odd ribosomes, and small enigmatic genomes across a large radiation of phyla.</title>
        <authorList>
            <person name="Brown C.T."/>
            <person name="Hug L.A."/>
            <person name="Thomas B.C."/>
            <person name="Sharon I."/>
            <person name="Castelle C.J."/>
            <person name="Singh A."/>
            <person name="Wilkins M.J."/>
            <person name="Williams K.H."/>
            <person name="Banfield J.F."/>
        </authorList>
    </citation>
    <scope>NUCLEOTIDE SEQUENCE [LARGE SCALE GENOMIC DNA]</scope>
</reference>
<feature type="domain" description="YgjP-like metallopeptidase" evidence="1">
    <location>
        <begin position="1"/>
        <end position="210"/>
    </location>
</feature>
<comment type="caution">
    <text evidence="2">The sequence shown here is derived from an EMBL/GenBank/DDBJ whole genome shotgun (WGS) entry which is preliminary data.</text>
</comment>
<dbReference type="PANTHER" id="PTHR30399:SF1">
    <property type="entry name" value="UTP PYROPHOSPHATASE"/>
    <property type="match status" value="1"/>
</dbReference>
<dbReference type="InterPro" id="IPR002725">
    <property type="entry name" value="YgjP-like_metallopeptidase"/>
</dbReference>
<dbReference type="AlphaFoldDB" id="A0A837IFP8"/>
<evidence type="ECO:0000259" key="1">
    <source>
        <dbReference type="Pfam" id="PF01863"/>
    </source>
</evidence>
<dbReference type="EMBL" id="LCKO01000014">
    <property type="protein sequence ID" value="KKT99026.1"/>
    <property type="molecule type" value="Genomic_DNA"/>
</dbReference>
<dbReference type="InterPro" id="IPR053136">
    <property type="entry name" value="UTP_pyrophosphatase-like"/>
</dbReference>
<proteinExistence type="predicted"/>
<dbReference type="CDD" id="cd07344">
    <property type="entry name" value="M48_yhfN_like"/>
    <property type="match status" value="1"/>
</dbReference>
<dbReference type="Proteomes" id="UP000034078">
    <property type="component" value="Unassembled WGS sequence"/>
</dbReference>
<dbReference type="Gene3D" id="3.30.2010.10">
    <property type="entry name" value="Metalloproteases ('zincins'), catalytic domain"/>
    <property type="match status" value="1"/>
</dbReference>
<gene>
    <name evidence="2" type="ORF">UX01_C0014G0016</name>
</gene>
<evidence type="ECO:0000313" key="2">
    <source>
        <dbReference type="EMBL" id="KKT99026.1"/>
    </source>
</evidence>
<dbReference type="PANTHER" id="PTHR30399">
    <property type="entry name" value="UNCHARACTERIZED PROTEIN YGJP"/>
    <property type="match status" value="1"/>
</dbReference>
<evidence type="ECO:0000313" key="3">
    <source>
        <dbReference type="Proteomes" id="UP000034078"/>
    </source>
</evidence>